<sequence>MPIKYKVDILSALKEHGYSTYRMRTEKIIGENAIQQLRHGKLVSWANIETICRLLNCQPGDILEFEPDTPAAD</sequence>
<organism evidence="2">
    <name type="scientific">uncultured Anaerotruncus sp</name>
    <dbReference type="NCBI Taxonomy" id="905011"/>
    <lineage>
        <taxon>Bacteria</taxon>
        <taxon>Bacillati</taxon>
        <taxon>Bacillota</taxon>
        <taxon>Clostridia</taxon>
        <taxon>Eubacteriales</taxon>
        <taxon>Oscillospiraceae</taxon>
        <taxon>Anaerotruncus</taxon>
        <taxon>environmental samples</taxon>
    </lineage>
</organism>
<feature type="domain" description="HTH cro/C1-type" evidence="1">
    <location>
        <begin position="12"/>
        <end position="68"/>
    </location>
</feature>
<accession>A0A1C6JHS6</accession>
<dbReference type="PANTHER" id="PTHR37301">
    <property type="entry name" value="DNA-BINDING PROTEIN-RELATED"/>
    <property type="match status" value="1"/>
</dbReference>
<dbReference type="Pfam" id="PF13443">
    <property type="entry name" value="HTH_26"/>
    <property type="match status" value="1"/>
</dbReference>
<gene>
    <name evidence="2" type="ORF">SAMEA3545359_02205</name>
</gene>
<protein>
    <submittedName>
        <fullName evidence="2">Predicted transcriptional regulator</fullName>
    </submittedName>
</protein>
<name>A0A1C6JHS6_9FIRM</name>
<evidence type="ECO:0000313" key="2">
    <source>
        <dbReference type="EMBL" id="SCJ81558.1"/>
    </source>
</evidence>
<dbReference type="PANTHER" id="PTHR37301:SF1">
    <property type="entry name" value="DNA-BINDING PROTEIN"/>
    <property type="match status" value="1"/>
</dbReference>
<dbReference type="InterPro" id="IPR001387">
    <property type="entry name" value="Cro/C1-type_HTH"/>
</dbReference>
<evidence type="ECO:0000259" key="1">
    <source>
        <dbReference type="Pfam" id="PF13443"/>
    </source>
</evidence>
<proteinExistence type="predicted"/>
<reference evidence="2" key="1">
    <citation type="submission" date="2015-09" db="EMBL/GenBank/DDBJ databases">
        <authorList>
            <consortium name="Pathogen Informatics"/>
        </authorList>
    </citation>
    <scope>NUCLEOTIDE SEQUENCE</scope>
    <source>
        <strain evidence="2">2789STDY5834896</strain>
    </source>
</reference>
<dbReference type="EMBL" id="FMHG01000001">
    <property type="protein sequence ID" value="SCJ81558.1"/>
    <property type="molecule type" value="Genomic_DNA"/>
</dbReference>
<dbReference type="AlphaFoldDB" id="A0A1C6JHS6"/>